<dbReference type="Pfam" id="PF02668">
    <property type="entry name" value="TauD"/>
    <property type="match status" value="1"/>
</dbReference>
<dbReference type="InterPro" id="IPR042098">
    <property type="entry name" value="TauD-like_sf"/>
</dbReference>
<comment type="similarity">
    <text evidence="3">Belongs to the gamma-BBH/TMLD family.</text>
</comment>
<dbReference type="PANTHER" id="PTHR10696:SF25">
    <property type="entry name" value="OXIDOREDUCTASE AIM17-RELATED"/>
    <property type="match status" value="1"/>
</dbReference>
<gene>
    <name evidence="11" type="ORF">KP79_PYT01682</name>
</gene>
<dbReference type="Gene3D" id="3.60.130.10">
    <property type="entry name" value="Clavaminate synthase-like"/>
    <property type="match status" value="1"/>
</dbReference>
<dbReference type="Pfam" id="PF06155">
    <property type="entry name" value="GBBH-like_N"/>
    <property type="match status" value="1"/>
</dbReference>
<dbReference type="Gene3D" id="3.30.2020.30">
    <property type="match status" value="1"/>
</dbReference>
<dbReference type="OrthoDB" id="406634at2759"/>
<dbReference type="AlphaFoldDB" id="A0A210Q716"/>
<dbReference type="GO" id="GO:0045329">
    <property type="term" value="P:carnitine biosynthetic process"/>
    <property type="evidence" value="ECO:0007669"/>
    <property type="project" value="UniProtKB-UniPathway"/>
</dbReference>
<organism evidence="11 12">
    <name type="scientific">Mizuhopecten yessoensis</name>
    <name type="common">Japanese scallop</name>
    <name type="synonym">Patinopecten yessoensis</name>
    <dbReference type="NCBI Taxonomy" id="6573"/>
    <lineage>
        <taxon>Eukaryota</taxon>
        <taxon>Metazoa</taxon>
        <taxon>Spiralia</taxon>
        <taxon>Lophotrochozoa</taxon>
        <taxon>Mollusca</taxon>
        <taxon>Bivalvia</taxon>
        <taxon>Autobranchia</taxon>
        <taxon>Pteriomorphia</taxon>
        <taxon>Pectinida</taxon>
        <taxon>Pectinoidea</taxon>
        <taxon>Pectinidae</taxon>
        <taxon>Mizuhopecten</taxon>
    </lineage>
</organism>
<keyword evidence="5" id="KW-0124">Carnitine biosynthesis</keyword>
<dbReference type="SUPFAM" id="SSF51197">
    <property type="entry name" value="Clavaminate synthase-like"/>
    <property type="match status" value="1"/>
</dbReference>
<evidence type="ECO:0000259" key="10">
    <source>
        <dbReference type="Pfam" id="PF06155"/>
    </source>
</evidence>
<feature type="domain" description="Gamma-butyrobetaine hydroxylase-like N-terminal" evidence="10">
    <location>
        <begin position="29"/>
        <end position="106"/>
    </location>
</feature>
<evidence type="ECO:0000256" key="5">
    <source>
        <dbReference type="ARBA" id="ARBA00022873"/>
    </source>
</evidence>
<dbReference type="InterPro" id="IPR038492">
    <property type="entry name" value="GBBH-like_N_sf"/>
</dbReference>
<keyword evidence="7" id="KW-0560">Oxidoreductase</keyword>
<comment type="pathway">
    <text evidence="2">Amine and polyamine biosynthesis; carnitine biosynthesis.</text>
</comment>
<dbReference type="InterPro" id="IPR010376">
    <property type="entry name" value="GBBH-like_N"/>
</dbReference>
<evidence type="ECO:0000256" key="6">
    <source>
        <dbReference type="ARBA" id="ARBA00022964"/>
    </source>
</evidence>
<dbReference type="InterPro" id="IPR003819">
    <property type="entry name" value="TauD/TfdA-like"/>
</dbReference>
<name>A0A210Q716_MIZYE</name>
<keyword evidence="8" id="KW-0408">Iron</keyword>
<evidence type="ECO:0000313" key="12">
    <source>
        <dbReference type="Proteomes" id="UP000242188"/>
    </source>
</evidence>
<keyword evidence="4" id="KW-0479">Metal-binding</keyword>
<protein>
    <submittedName>
        <fullName evidence="11">Gamma-butyrobetaine dioxygenase</fullName>
    </submittedName>
</protein>
<dbReference type="Proteomes" id="UP000242188">
    <property type="component" value="Unassembled WGS sequence"/>
</dbReference>
<dbReference type="InterPro" id="IPR050411">
    <property type="entry name" value="AlphaKG_dependent_hydroxylases"/>
</dbReference>
<keyword evidence="12" id="KW-1185">Reference proteome</keyword>
<dbReference type="STRING" id="6573.A0A210Q716"/>
<dbReference type="GO" id="GO:0046872">
    <property type="term" value="F:metal ion binding"/>
    <property type="evidence" value="ECO:0007669"/>
    <property type="project" value="UniProtKB-KW"/>
</dbReference>
<accession>A0A210Q716</accession>
<reference evidence="11 12" key="1">
    <citation type="journal article" date="2017" name="Nat. Ecol. Evol.">
        <title>Scallop genome provides insights into evolution of bilaterian karyotype and development.</title>
        <authorList>
            <person name="Wang S."/>
            <person name="Zhang J."/>
            <person name="Jiao W."/>
            <person name="Li J."/>
            <person name="Xun X."/>
            <person name="Sun Y."/>
            <person name="Guo X."/>
            <person name="Huan P."/>
            <person name="Dong B."/>
            <person name="Zhang L."/>
            <person name="Hu X."/>
            <person name="Sun X."/>
            <person name="Wang J."/>
            <person name="Zhao C."/>
            <person name="Wang Y."/>
            <person name="Wang D."/>
            <person name="Huang X."/>
            <person name="Wang R."/>
            <person name="Lv J."/>
            <person name="Li Y."/>
            <person name="Zhang Z."/>
            <person name="Liu B."/>
            <person name="Lu W."/>
            <person name="Hui Y."/>
            <person name="Liang J."/>
            <person name="Zhou Z."/>
            <person name="Hou R."/>
            <person name="Li X."/>
            <person name="Liu Y."/>
            <person name="Li H."/>
            <person name="Ning X."/>
            <person name="Lin Y."/>
            <person name="Zhao L."/>
            <person name="Xing Q."/>
            <person name="Dou J."/>
            <person name="Li Y."/>
            <person name="Mao J."/>
            <person name="Guo H."/>
            <person name="Dou H."/>
            <person name="Li T."/>
            <person name="Mu C."/>
            <person name="Jiang W."/>
            <person name="Fu Q."/>
            <person name="Fu X."/>
            <person name="Miao Y."/>
            <person name="Liu J."/>
            <person name="Yu Q."/>
            <person name="Li R."/>
            <person name="Liao H."/>
            <person name="Li X."/>
            <person name="Kong Y."/>
            <person name="Jiang Z."/>
            <person name="Chourrout D."/>
            <person name="Li R."/>
            <person name="Bao Z."/>
        </authorList>
    </citation>
    <scope>NUCLEOTIDE SEQUENCE [LARGE SCALE GENOMIC DNA]</scope>
    <source>
        <strain evidence="11 12">PY_sf001</strain>
    </source>
</reference>
<evidence type="ECO:0000256" key="1">
    <source>
        <dbReference type="ARBA" id="ARBA00001954"/>
    </source>
</evidence>
<evidence type="ECO:0000256" key="3">
    <source>
        <dbReference type="ARBA" id="ARBA00008654"/>
    </source>
</evidence>
<evidence type="ECO:0000256" key="4">
    <source>
        <dbReference type="ARBA" id="ARBA00022723"/>
    </source>
</evidence>
<evidence type="ECO:0000256" key="8">
    <source>
        <dbReference type="ARBA" id="ARBA00023004"/>
    </source>
</evidence>
<proteinExistence type="inferred from homology"/>
<sequence length="415" mass="48700">MVLKRNVRLFIPIFQRNFNQTAGGIETINIADDRKTLSLKWKDGVLSSFHSKWLRFNCRCSKCNDTANSWIWPAHEIPMTLTIQAVSTTEDGHVHVQWNEEDHDGILPGEHLLQHCYSKENQRRLRDQAKLHFNSEVTIPEMSWRDVQSSEYSLYRWLRNINDPGLCLLTDVPAEHHYARNVLSKIGCLTGTLYGEIWDVKLHKKMINSAYGRQALLFHTDLAIYEAQPGVQFLHCLRFDDSLEGGETLFVDLYHIAETFRRDFPEEFRLLTQVPFTFTRIHYDRADPVHMILRRPLIALNDENRIINMTWHEHELGPPLVNENNVEEFYQAYQLFSRAINDFPYRRVVRLRKGDMICFNNRRLAHARNAFTGEGERHLQGCYVNSDDFKSKLMYLSHKLDDGRPVCHVGNTDWT</sequence>
<evidence type="ECO:0000256" key="7">
    <source>
        <dbReference type="ARBA" id="ARBA00023002"/>
    </source>
</evidence>
<evidence type="ECO:0000256" key="2">
    <source>
        <dbReference type="ARBA" id="ARBA00005022"/>
    </source>
</evidence>
<comment type="caution">
    <text evidence="11">The sequence shown here is derived from an EMBL/GenBank/DDBJ whole genome shotgun (WGS) entry which is preliminary data.</text>
</comment>
<evidence type="ECO:0000259" key="9">
    <source>
        <dbReference type="Pfam" id="PF02668"/>
    </source>
</evidence>
<feature type="domain" description="TauD/TfdA-like" evidence="9">
    <location>
        <begin position="135"/>
        <end position="383"/>
    </location>
</feature>
<dbReference type="CDD" id="cd00250">
    <property type="entry name" value="CAS_like"/>
    <property type="match status" value="1"/>
</dbReference>
<dbReference type="PANTHER" id="PTHR10696">
    <property type="entry name" value="GAMMA-BUTYROBETAINE HYDROXYLASE-RELATED"/>
    <property type="match status" value="1"/>
</dbReference>
<dbReference type="GO" id="GO:0005739">
    <property type="term" value="C:mitochondrion"/>
    <property type="evidence" value="ECO:0007669"/>
    <property type="project" value="TreeGrafter"/>
</dbReference>
<dbReference type="GO" id="GO:0016706">
    <property type="term" value="F:2-oxoglutarate-dependent dioxygenase activity"/>
    <property type="evidence" value="ECO:0007669"/>
    <property type="project" value="UniProtKB-ARBA"/>
</dbReference>
<comment type="cofactor">
    <cofactor evidence="1">
        <name>Fe(2+)</name>
        <dbReference type="ChEBI" id="CHEBI:29033"/>
    </cofactor>
</comment>
<keyword evidence="6 11" id="KW-0223">Dioxygenase</keyword>
<dbReference type="EMBL" id="NEDP02004757">
    <property type="protein sequence ID" value="OWF44526.1"/>
    <property type="molecule type" value="Genomic_DNA"/>
</dbReference>
<dbReference type="UniPathway" id="UPA00118"/>
<evidence type="ECO:0000313" key="11">
    <source>
        <dbReference type="EMBL" id="OWF44526.1"/>
    </source>
</evidence>